<name>A0A7W3JIC3_9MICO</name>
<comment type="subcellular location">
    <subcellularLocation>
        <location evidence="1">Membrane</location>
        <topology evidence="1">Multi-pass membrane protein</topology>
    </subcellularLocation>
</comment>
<gene>
    <name evidence="10" type="ORF">FB463_001648</name>
    <name evidence="9" type="ORF">FFA01_13930</name>
</gene>
<evidence type="ECO:0000313" key="11">
    <source>
        <dbReference type="Proteomes" id="UP000321154"/>
    </source>
</evidence>
<feature type="transmembrane region" description="Helical" evidence="7">
    <location>
        <begin position="71"/>
        <end position="92"/>
    </location>
</feature>
<feature type="region of interest" description="Disordered" evidence="6">
    <location>
        <begin position="1"/>
        <end position="25"/>
    </location>
</feature>
<dbReference type="Pfam" id="PF04138">
    <property type="entry name" value="GtrA_DPMS_TM"/>
    <property type="match status" value="1"/>
</dbReference>
<evidence type="ECO:0000313" key="12">
    <source>
        <dbReference type="Proteomes" id="UP000522688"/>
    </source>
</evidence>
<dbReference type="EMBL" id="BJUV01000011">
    <property type="protein sequence ID" value="GEK83084.1"/>
    <property type="molecule type" value="Genomic_DNA"/>
</dbReference>
<reference evidence="9 11" key="1">
    <citation type="submission" date="2019-07" db="EMBL/GenBank/DDBJ databases">
        <title>Whole genome shotgun sequence of Frigoribacterium faeni NBRC 103066.</title>
        <authorList>
            <person name="Hosoyama A."/>
            <person name="Uohara A."/>
            <person name="Ohji S."/>
            <person name="Ichikawa N."/>
        </authorList>
    </citation>
    <scope>NUCLEOTIDE SEQUENCE [LARGE SCALE GENOMIC DNA]</scope>
    <source>
        <strain evidence="9 11">NBRC 103066</strain>
    </source>
</reference>
<evidence type="ECO:0000313" key="9">
    <source>
        <dbReference type="EMBL" id="GEK83084.1"/>
    </source>
</evidence>
<keyword evidence="11" id="KW-1185">Reference proteome</keyword>
<dbReference type="AlphaFoldDB" id="A0A7W3JIC3"/>
<organism evidence="10 12">
    <name type="scientific">Frigoribacterium faeni</name>
    <dbReference type="NCBI Taxonomy" id="145483"/>
    <lineage>
        <taxon>Bacteria</taxon>
        <taxon>Bacillati</taxon>
        <taxon>Actinomycetota</taxon>
        <taxon>Actinomycetes</taxon>
        <taxon>Micrococcales</taxon>
        <taxon>Microbacteriaceae</taxon>
        <taxon>Frigoribacterium</taxon>
    </lineage>
</organism>
<feature type="transmembrane region" description="Helical" evidence="7">
    <location>
        <begin position="38"/>
        <end position="59"/>
    </location>
</feature>
<comment type="caution">
    <text evidence="10">The sequence shown here is derived from an EMBL/GenBank/DDBJ whole genome shotgun (WGS) entry which is preliminary data.</text>
</comment>
<feature type="compositionally biased region" description="Low complexity" evidence="6">
    <location>
        <begin position="11"/>
        <end position="20"/>
    </location>
</feature>
<evidence type="ECO:0000259" key="8">
    <source>
        <dbReference type="Pfam" id="PF04138"/>
    </source>
</evidence>
<dbReference type="InterPro" id="IPR051401">
    <property type="entry name" value="GtrA_CellWall_Glycosyl"/>
</dbReference>
<protein>
    <submittedName>
        <fullName evidence="10">Putative flippase GtrA</fullName>
    </submittedName>
    <submittedName>
        <fullName evidence="9">Sugar translocase</fullName>
    </submittedName>
</protein>
<dbReference type="PANTHER" id="PTHR38459:SF1">
    <property type="entry name" value="PROPHAGE BACTOPRENOL-LINKED GLUCOSE TRANSLOCASE HOMOLOG"/>
    <property type="match status" value="1"/>
</dbReference>
<keyword evidence="4 7" id="KW-1133">Transmembrane helix</keyword>
<accession>A0A7W3JIC3</accession>
<evidence type="ECO:0000256" key="2">
    <source>
        <dbReference type="ARBA" id="ARBA00009399"/>
    </source>
</evidence>
<keyword evidence="5 7" id="KW-0472">Membrane</keyword>
<feature type="transmembrane region" description="Helical" evidence="7">
    <location>
        <begin position="104"/>
        <end position="127"/>
    </location>
</feature>
<dbReference type="PANTHER" id="PTHR38459">
    <property type="entry name" value="PROPHAGE BACTOPRENOL-LINKED GLUCOSE TRANSLOCASE HOMOLOG"/>
    <property type="match status" value="1"/>
</dbReference>
<evidence type="ECO:0000256" key="3">
    <source>
        <dbReference type="ARBA" id="ARBA00022692"/>
    </source>
</evidence>
<evidence type="ECO:0000256" key="7">
    <source>
        <dbReference type="SAM" id="Phobius"/>
    </source>
</evidence>
<feature type="domain" description="GtrA/DPMS transmembrane" evidence="8">
    <location>
        <begin position="40"/>
        <end position="162"/>
    </location>
</feature>
<dbReference type="OrthoDB" id="9807815at2"/>
<keyword evidence="3 7" id="KW-0812">Transmembrane</keyword>
<dbReference type="Proteomes" id="UP000321154">
    <property type="component" value="Unassembled WGS sequence"/>
</dbReference>
<evidence type="ECO:0000256" key="5">
    <source>
        <dbReference type="ARBA" id="ARBA00023136"/>
    </source>
</evidence>
<feature type="transmembrane region" description="Helical" evidence="7">
    <location>
        <begin position="139"/>
        <end position="156"/>
    </location>
</feature>
<evidence type="ECO:0000256" key="4">
    <source>
        <dbReference type="ARBA" id="ARBA00022989"/>
    </source>
</evidence>
<dbReference type="InterPro" id="IPR007267">
    <property type="entry name" value="GtrA_DPMS_TM"/>
</dbReference>
<dbReference type="GO" id="GO:0005886">
    <property type="term" value="C:plasma membrane"/>
    <property type="evidence" value="ECO:0007669"/>
    <property type="project" value="TreeGrafter"/>
</dbReference>
<sequence>MPDVNTLERGVAPTAVPTSTRPRRPTRSVRLAARFRELATFGMVGGIAFVVDVGVYNLLRLTLLDDKPIGAKVVSVIIATAVAWVGNRYLTFREDRSGAVVKEAVTFGLVNVGGLAIASLCLFVSHYLLGFTTQLADNIAANVVGLVLGTAFRYVAYRWFVFRPQATTTP</sequence>
<dbReference type="GO" id="GO:0000271">
    <property type="term" value="P:polysaccharide biosynthetic process"/>
    <property type="evidence" value="ECO:0007669"/>
    <property type="project" value="InterPro"/>
</dbReference>
<evidence type="ECO:0000256" key="6">
    <source>
        <dbReference type="SAM" id="MobiDB-lite"/>
    </source>
</evidence>
<dbReference type="RefSeq" id="WP_146854377.1">
    <property type="nucleotide sequence ID" value="NZ_BAAAHR010000001.1"/>
</dbReference>
<dbReference type="EMBL" id="JACGWW010000002">
    <property type="protein sequence ID" value="MBA8813399.1"/>
    <property type="molecule type" value="Genomic_DNA"/>
</dbReference>
<evidence type="ECO:0000313" key="10">
    <source>
        <dbReference type="EMBL" id="MBA8813399.1"/>
    </source>
</evidence>
<evidence type="ECO:0000256" key="1">
    <source>
        <dbReference type="ARBA" id="ARBA00004141"/>
    </source>
</evidence>
<comment type="similarity">
    <text evidence="2">Belongs to the GtrA family.</text>
</comment>
<proteinExistence type="inferred from homology"/>
<reference evidence="10 12" key="2">
    <citation type="submission" date="2020-07" db="EMBL/GenBank/DDBJ databases">
        <title>Sequencing the genomes of 1000 actinobacteria strains.</title>
        <authorList>
            <person name="Klenk H.-P."/>
        </authorList>
    </citation>
    <scope>NUCLEOTIDE SEQUENCE [LARGE SCALE GENOMIC DNA]</scope>
    <source>
        <strain evidence="10 12">DSM 10309</strain>
    </source>
</reference>
<dbReference type="Proteomes" id="UP000522688">
    <property type="component" value="Unassembled WGS sequence"/>
</dbReference>